<name>A0ACB9AFX9_CICIN</name>
<reference evidence="2" key="1">
    <citation type="journal article" date="2022" name="Mol. Ecol. Resour.">
        <title>The genomes of chicory, endive, great burdock and yacon provide insights into Asteraceae palaeo-polyploidization history and plant inulin production.</title>
        <authorList>
            <person name="Fan W."/>
            <person name="Wang S."/>
            <person name="Wang H."/>
            <person name="Wang A."/>
            <person name="Jiang F."/>
            <person name="Liu H."/>
            <person name="Zhao H."/>
            <person name="Xu D."/>
            <person name="Zhang Y."/>
        </authorList>
    </citation>
    <scope>NUCLEOTIDE SEQUENCE [LARGE SCALE GENOMIC DNA]</scope>
    <source>
        <strain evidence="2">cv. Punajuju</strain>
    </source>
</reference>
<keyword evidence="2" id="KW-1185">Reference proteome</keyword>
<dbReference type="EMBL" id="CM042015">
    <property type="protein sequence ID" value="KAI3708934.1"/>
    <property type="molecule type" value="Genomic_DNA"/>
</dbReference>
<dbReference type="Proteomes" id="UP001055811">
    <property type="component" value="Linkage Group LG07"/>
</dbReference>
<organism evidence="1 2">
    <name type="scientific">Cichorium intybus</name>
    <name type="common">Chicory</name>
    <dbReference type="NCBI Taxonomy" id="13427"/>
    <lineage>
        <taxon>Eukaryota</taxon>
        <taxon>Viridiplantae</taxon>
        <taxon>Streptophyta</taxon>
        <taxon>Embryophyta</taxon>
        <taxon>Tracheophyta</taxon>
        <taxon>Spermatophyta</taxon>
        <taxon>Magnoliopsida</taxon>
        <taxon>eudicotyledons</taxon>
        <taxon>Gunneridae</taxon>
        <taxon>Pentapetalae</taxon>
        <taxon>asterids</taxon>
        <taxon>campanulids</taxon>
        <taxon>Asterales</taxon>
        <taxon>Asteraceae</taxon>
        <taxon>Cichorioideae</taxon>
        <taxon>Cichorieae</taxon>
        <taxon>Cichoriinae</taxon>
        <taxon>Cichorium</taxon>
    </lineage>
</organism>
<accession>A0ACB9AFX9</accession>
<proteinExistence type="predicted"/>
<sequence>MEGQKKQPPVMAPASFNDTDYSFTLPEQTCQRFTLAEIQSATYNFDKALVIGRGGFGKVYKCPSKTRTRSKVAFKRLHVMSNQGTLEFEAEVKVLSKLRHGNLVSLIGYCNEGNEMVLAYEFMPNGTLKDHLCKVDSVLSWLQRLKICIGAARGLDYLHTGTSTRDGVIHRDVKTSNILLDANFAAKLSDFGLAKVGPIDQTRTYVSTGVKGTFGYMDPCYFYTGKLTRKSDVYAFGVVLFEVLTGRQAVDSTLDEEQWGLAAWAQDQIKVGNLNQIVDSRLTGQISRKCLKEFASIAGCCLSIQPKQRPTMAEVVVKLEFILSQERECANSAVNERRFIYKVRCFFTGKVDAMPDVAVASKPVMLDGAVGSKSDFVAHHIEESGNQSLRTFTYPELVSATNGFKHMEYSLALNETIYKGWVDERTYAPTKYGVGMAMYVRKKHVLKSKILTIYCNLKLEEFNHPNLIKLLGYCLNEQELFCIYELIPDTPLDKYLYGGVGVKREIYDFGVVLLEILTGKVYNVRRPLGKQKLVKWAIPLLKKFEDLSSHCSANLL</sequence>
<gene>
    <name evidence="1" type="ORF">L2E82_38532</name>
</gene>
<evidence type="ECO:0000313" key="1">
    <source>
        <dbReference type="EMBL" id="KAI3708934.1"/>
    </source>
</evidence>
<reference evidence="1 2" key="2">
    <citation type="journal article" date="2022" name="Mol. Ecol. Resour.">
        <title>The genomes of chicory, endive, great burdock and yacon provide insights into Asteraceae paleo-polyploidization history and plant inulin production.</title>
        <authorList>
            <person name="Fan W."/>
            <person name="Wang S."/>
            <person name="Wang H."/>
            <person name="Wang A."/>
            <person name="Jiang F."/>
            <person name="Liu H."/>
            <person name="Zhao H."/>
            <person name="Xu D."/>
            <person name="Zhang Y."/>
        </authorList>
    </citation>
    <scope>NUCLEOTIDE SEQUENCE [LARGE SCALE GENOMIC DNA]</scope>
    <source>
        <strain evidence="2">cv. Punajuju</strain>
        <tissue evidence="1">Leaves</tissue>
    </source>
</reference>
<protein>
    <submittedName>
        <fullName evidence="1">Uncharacterized protein</fullName>
    </submittedName>
</protein>
<comment type="caution">
    <text evidence="1">The sequence shown here is derived from an EMBL/GenBank/DDBJ whole genome shotgun (WGS) entry which is preliminary data.</text>
</comment>
<evidence type="ECO:0000313" key="2">
    <source>
        <dbReference type="Proteomes" id="UP001055811"/>
    </source>
</evidence>